<keyword evidence="2" id="KW-1185">Reference proteome</keyword>
<protein>
    <submittedName>
        <fullName evidence="1">Uncharacterized protein</fullName>
    </submittedName>
</protein>
<comment type="caution">
    <text evidence="1">The sequence shown here is derived from an EMBL/GenBank/DDBJ whole genome shotgun (WGS) entry which is preliminary data.</text>
</comment>
<evidence type="ECO:0000313" key="2">
    <source>
        <dbReference type="Proteomes" id="UP000554482"/>
    </source>
</evidence>
<evidence type="ECO:0000313" key="1">
    <source>
        <dbReference type="EMBL" id="KAF5195483.1"/>
    </source>
</evidence>
<organism evidence="1 2">
    <name type="scientific">Thalictrum thalictroides</name>
    <name type="common">Rue-anemone</name>
    <name type="synonym">Anemone thalictroides</name>
    <dbReference type="NCBI Taxonomy" id="46969"/>
    <lineage>
        <taxon>Eukaryota</taxon>
        <taxon>Viridiplantae</taxon>
        <taxon>Streptophyta</taxon>
        <taxon>Embryophyta</taxon>
        <taxon>Tracheophyta</taxon>
        <taxon>Spermatophyta</taxon>
        <taxon>Magnoliopsida</taxon>
        <taxon>Ranunculales</taxon>
        <taxon>Ranunculaceae</taxon>
        <taxon>Thalictroideae</taxon>
        <taxon>Thalictrum</taxon>
    </lineage>
</organism>
<dbReference type="Proteomes" id="UP000554482">
    <property type="component" value="Unassembled WGS sequence"/>
</dbReference>
<gene>
    <name evidence="1" type="ORF">FRX31_014930</name>
</gene>
<reference evidence="1 2" key="1">
    <citation type="submission" date="2020-06" db="EMBL/GenBank/DDBJ databases">
        <title>Transcriptomic and genomic resources for Thalictrum thalictroides and T. hernandezii: Facilitating candidate gene discovery in an emerging model plant lineage.</title>
        <authorList>
            <person name="Arias T."/>
            <person name="Riano-Pachon D.M."/>
            <person name="Di Stilio V.S."/>
        </authorList>
    </citation>
    <scope>NUCLEOTIDE SEQUENCE [LARGE SCALE GENOMIC DNA]</scope>
    <source>
        <strain evidence="2">cv. WT478/WT964</strain>
        <tissue evidence="1">Leaves</tissue>
    </source>
</reference>
<name>A0A7J6WEW6_THATH</name>
<sequence>MFMVETCIVKQILIMQIKQNKKKEMVDAFAELCYMDAQNFEVTGLIPIELPQETNGAITDEDDDTAGVEAMEVVVVEDNIGMQVSMSMLMRK</sequence>
<proteinExistence type="predicted"/>
<dbReference type="EMBL" id="JABWDY010017275">
    <property type="protein sequence ID" value="KAF5195483.1"/>
    <property type="molecule type" value="Genomic_DNA"/>
</dbReference>
<accession>A0A7J6WEW6</accession>
<dbReference type="AlphaFoldDB" id="A0A7J6WEW6"/>